<dbReference type="InterPro" id="IPR004843">
    <property type="entry name" value="Calcineurin-like_PHP"/>
</dbReference>
<dbReference type="PANTHER" id="PTHR31302">
    <property type="entry name" value="TRANSMEMBRANE PROTEIN WITH METALLOPHOSPHOESTERASE DOMAIN-RELATED"/>
    <property type="match status" value="1"/>
</dbReference>
<dbReference type="PANTHER" id="PTHR31302:SF31">
    <property type="entry name" value="PHOSPHODIESTERASE YAEI"/>
    <property type="match status" value="1"/>
</dbReference>
<dbReference type="Gene3D" id="3.60.21.10">
    <property type="match status" value="1"/>
</dbReference>
<evidence type="ECO:0000313" key="4">
    <source>
        <dbReference type="EMBL" id="QNI34337.1"/>
    </source>
</evidence>
<proteinExistence type="predicted"/>
<dbReference type="GO" id="GO:0016020">
    <property type="term" value="C:membrane"/>
    <property type="evidence" value="ECO:0007669"/>
    <property type="project" value="GOC"/>
</dbReference>
<evidence type="ECO:0000259" key="3">
    <source>
        <dbReference type="Pfam" id="PF00149"/>
    </source>
</evidence>
<dbReference type="SUPFAM" id="SSF56300">
    <property type="entry name" value="Metallo-dependent phosphatases"/>
    <property type="match status" value="1"/>
</dbReference>
<organism evidence="4 5">
    <name type="scientific">Alloacidobacterium dinghuense</name>
    <dbReference type="NCBI Taxonomy" id="2763107"/>
    <lineage>
        <taxon>Bacteria</taxon>
        <taxon>Pseudomonadati</taxon>
        <taxon>Acidobacteriota</taxon>
        <taxon>Terriglobia</taxon>
        <taxon>Terriglobales</taxon>
        <taxon>Acidobacteriaceae</taxon>
        <taxon>Alloacidobacterium</taxon>
    </lineage>
</organism>
<dbReference type="RefSeq" id="WP_186746429.1">
    <property type="nucleotide sequence ID" value="NZ_CP060394.1"/>
</dbReference>
<dbReference type="Pfam" id="PF00149">
    <property type="entry name" value="Metallophos"/>
    <property type="match status" value="1"/>
</dbReference>
<dbReference type="CDD" id="cd07385">
    <property type="entry name" value="MPP_YkuE_C"/>
    <property type="match status" value="1"/>
</dbReference>
<protein>
    <submittedName>
        <fullName evidence="4">Metallophosphoesterase</fullName>
    </submittedName>
</protein>
<evidence type="ECO:0000256" key="2">
    <source>
        <dbReference type="ARBA" id="ARBA00022801"/>
    </source>
</evidence>
<dbReference type="GO" id="GO:0046872">
    <property type="term" value="F:metal ion binding"/>
    <property type="evidence" value="ECO:0007669"/>
    <property type="project" value="UniProtKB-KW"/>
</dbReference>
<gene>
    <name evidence="4" type="ORF">H7849_10830</name>
</gene>
<evidence type="ECO:0000313" key="5">
    <source>
        <dbReference type="Proteomes" id="UP000515312"/>
    </source>
</evidence>
<dbReference type="KEGG" id="adin:H7849_10830"/>
<keyword evidence="1" id="KW-0479">Metal-binding</keyword>
<dbReference type="AlphaFoldDB" id="A0A7G8BP67"/>
<dbReference type="GO" id="GO:0008758">
    <property type="term" value="F:UDP-2,3-diacylglucosamine hydrolase activity"/>
    <property type="evidence" value="ECO:0007669"/>
    <property type="project" value="TreeGrafter"/>
</dbReference>
<accession>A0A7G8BP67</accession>
<evidence type="ECO:0000256" key="1">
    <source>
        <dbReference type="ARBA" id="ARBA00022723"/>
    </source>
</evidence>
<keyword evidence="5" id="KW-1185">Reference proteome</keyword>
<keyword evidence="2" id="KW-0378">Hydrolase</keyword>
<reference evidence="4 5" key="1">
    <citation type="submission" date="2020-08" db="EMBL/GenBank/DDBJ databases">
        <title>Edaphobacter telluris sp. nov. and Acidobacterium dinghuensis sp. nov., two acidobacteria isolated from forest soil.</title>
        <authorList>
            <person name="Fu J."/>
            <person name="Qiu L."/>
        </authorList>
    </citation>
    <scope>NUCLEOTIDE SEQUENCE [LARGE SCALE GENOMIC DNA]</scope>
    <source>
        <strain evidence="4">4Y35</strain>
    </source>
</reference>
<dbReference type="Proteomes" id="UP000515312">
    <property type="component" value="Chromosome"/>
</dbReference>
<sequence>MEVIAAEKERLLTRRQFLGISGLSVVGLAFYAGEIARHELDIVKRTIVIPGLPESFKGFRIVQISDIHFKEFTEASFLKLVLHEVNGLKPDLVALTGDFVSYGPIARYRSIGWAYECGELLTRIECPLRYAVLGNHDCIVSEAAAGDALTCHGIPLLENAAIPLEREGKRIWLAGVTDALESHIRPDFNRAIPKTAIRDDERVILLAHEPDILPTVAKYDVDLMLSGHTHGGQVRIPFLPPVQLPPLGKEYIEGHFQVGRTQLYVNRGIGTTGLPFRFNCPPEITVITLG</sequence>
<dbReference type="EMBL" id="CP060394">
    <property type="protein sequence ID" value="QNI34337.1"/>
    <property type="molecule type" value="Genomic_DNA"/>
</dbReference>
<dbReference type="InterPro" id="IPR051158">
    <property type="entry name" value="Metallophosphoesterase_sf"/>
</dbReference>
<name>A0A7G8BP67_9BACT</name>
<feature type="domain" description="Calcineurin-like phosphoesterase" evidence="3">
    <location>
        <begin position="59"/>
        <end position="231"/>
    </location>
</feature>
<dbReference type="InterPro" id="IPR029052">
    <property type="entry name" value="Metallo-depent_PP-like"/>
</dbReference>
<dbReference type="GO" id="GO:0009245">
    <property type="term" value="P:lipid A biosynthetic process"/>
    <property type="evidence" value="ECO:0007669"/>
    <property type="project" value="TreeGrafter"/>
</dbReference>